<dbReference type="GO" id="GO:0020037">
    <property type="term" value="F:heme binding"/>
    <property type="evidence" value="ECO:0007669"/>
    <property type="project" value="InterPro"/>
</dbReference>
<evidence type="ECO:0000259" key="7">
    <source>
        <dbReference type="PROSITE" id="PS51007"/>
    </source>
</evidence>
<protein>
    <submittedName>
        <fullName evidence="9">Cytochrome c</fullName>
    </submittedName>
</protein>
<dbReference type="InterPro" id="IPR036909">
    <property type="entry name" value="Cyt_c-like_dom_sf"/>
</dbReference>
<keyword evidence="11" id="KW-1185">Reference proteome</keyword>
<dbReference type="PROSITE" id="PS51007">
    <property type="entry name" value="CYTC"/>
    <property type="match status" value="1"/>
</dbReference>
<evidence type="ECO:0000256" key="2">
    <source>
        <dbReference type="ARBA" id="ARBA00022617"/>
    </source>
</evidence>
<reference evidence="10 11" key="1">
    <citation type="submission" date="2019-07" db="EMBL/GenBank/DDBJ databases">
        <title>The pathways for chlorine oxyanion respiration interact through the shared metabolite chlorate.</title>
        <authorList>
            <person name="Barnum T.P."/>
            <person name="Cheng Y."/>
            <person name="Hill K.A."/>
            <person name="Lucas L.N."/>
            <person name="Carlson H.K."/>
            <person name="Coates J.D."/>
        </authorList>
    </citation>
    <scope>NUCLEOTIDE SEQUENCE [LARGE SCALE GENOMIC DNA]</scope>
    <source>
        <strain evidence="9 10">SFB-1</strain>
        <strain evidence="8 11">SFB-3</strain>
    </source>
</reference>
<name>A0A558EY30_9RHOO</name>
<dbReference type="Pfam" id="PF00034">
    <property type="entry name" value="Cytochrom_C"/>
    <property type="match status" value="1"/>
</dbReference>
<dbReference type="GO" id="GO:0046872">
    <property type="term" value="F:metal ion binding"/>
    <property type="evidence" value="ECO:0007669"/>
    <property type="project" value="UniProtKB-KW"/>
</dbReference>
<evidence type="ECO:0000313" key="8">
    <source>
        <dbReference type="EMBL" id="TVO58134.1"/>
    </source>
</evidence>
<evidence type="ECO:0000256" key="6">
    <source>
        <dbReference type="PROSITE-ProRule" id="PRU00433"/>
    </source>
</evidence>
<dbReference type="Proteomes" id="UP000319502">
    <property type="component" value="Unassembled WGS sequence"/>
</dbReference>
<evidence type="ECO:0000256" key="4">
    <source>
        <dbReference type="ARBA" id="ARBA00022982"/>
    </source>
</evidence>
<evidence type="ECO:0000256" key="5">
    <source>
        <dbReference type="ARBA" id="ARBA00023004"/>
    </source>
</evidence>
<keyword evidence="5 6" id="KW-0408">Iron</keyword>
<comment type="caution">
    <text evidence="9">The sequence shown here is derived from an EMBL/GenBank/DDBJ whole genome shotgun (WGS) entry which is preliminary data.</text>
</comment>
<dbReference type="PANTHER" id="PTHR33751">
    <property type="entry name" value="CBB3-TYPE CYTOCHROME C OXIDASE SUBUNIT FIXP"/>
    <property type="match status" value="1"/>
</dbReference>
<dbReference type="Proteomes" id="UP000318349">
    <property type="component" value="Unassembled WGS sequence"/>
</dbReference>
<gene>
    <name evidence="9" type="ORF">FHP89_08360</name>
    <name evidence="8" type="ORF">FHP91_06245</name>
</gene>
<evidence type="ECO:0000256" key="1">
    <source>
        <dbReference type="ARBA" id="ARBA00022448"/>
    </source>
</evidence>
<dbReference type="EMBL" id="VMNK01000005">
    <property type="protein sequence ID" value="TVO58134.1"/>
    <property type="molecule type" value="Genomic_DNA"/>
</dbReference>
<dbReference type="Gene3D" id="1.10.760.10">
    <property type="entry name" value="Cytochrome c-like domain"/>
    <property type="match status" value="1"/>
</dbReference>
<keyword evidence="3 6" id="KW-0479">Metal-binding</keyword>
<evidence type="ECO:0000256" key="3">
    <source>
        <dbReference type="ARBA" id="ARBA00022723"/>
    </source>
</evidence>
<evidence type="ECO:0000313" key="9">
    <source>
        <dbReference type="EMBL" id="TVO77603.1"/>
    </source>
</evidence>
<dbReference type="PANTHER" id="PTHR33751:SF9">
    <property type="entry name" value="CYTOCHROME C4"/>
    <property type="match status" value="1"/>
</dbReference>
<keyword evidence="2 6" id="KW-0349">Heme</keyword>
<keyword evidence="1" id="KW-0813">Transport</keyword>
<accession>A0A558EY30</accession>
<organism evidence="9 10">
    <name type="scientific">Denitromonas halophila</name>
    <dbReference type="NCBI Taxonomy" id="1629404"/>
    <lineage>
        <taxon>Bacteria</taxon>
        <taxon>Pseudomonadati</taxon>
        <taxon>Pseudomonadota</taxon>
        <taxon>Betaproteobacteria</taxon>
        <taxon>Rhodocyclales</taxon>
        <taxon>Zoogloeaceae</taxon>
        <taxon>Denitromonas</taxon>
    </lineage>
</organism>
<dbReference type="InterPro" id="IPR050597">
    <property type="entry name" value="Cytochrome_c_Oxidase_Subunit"/>
</dbReference>
<proteinExistence type="predicted"/>
<evidence type="ECO:0000313" key="10">
    <source>
        <dbReference type="Proteomes" id="UP000318349"/>
    </source>
</evidence>
<keyword evidence="4" id="KW-0249">Electron transport</keyword>
<feature type="domain" description="Cytochrome c" evidence="7">
    <location>
        <begin position="8"/>
        <end position="95"/>
    </location>
</feature>
<sequence>MVAACVPAWAVEGNADAAKDKISMCVGCHGIPGYRTAFPSVYHVPKLGGQHPAYIVQALQAYQRGDRDHPSMQAIAASLSEQDMADLAAYYGGAK</sequence>
<dbReference type="AlphaFoldDB" id="A0A558EY30"/>
<dbReference type="OrthoDB" id="9773456at2"/>
<dbReference type="SUPFAM" id="SSF46626">
    <property type="entry name" value="Cytochrome c"/>
    <property type="match status" value="1"/>
</dbReference>
<dbReference type="EMBL" id="VMNI01000007">
    <property type="protein sequence ID" value="TVO77603.1"/>
    <property type="molecule type" value="Genomic_DNA"/>
</dbReference>
<dbReference type="InterPro" id="IPR009056">
    <property type="entry name" value="Cyt_c-like_dom"/>
</dbReference>
<dbReference type="GO" id="GO:0009055">
    <property type="term" value="F:electron transfer activity"/>
    <property type="evidence" value="ECO:0007669"/>
    <property type="project" value="InterPro"/>
</dbReference>
<evidence type="ECO:0000313" key="11">
    <source>
        <dbReference type="Proteomes" id="UP000319502"/>
    </source>
</evidence>